<evidence type="ECO:0000313" key="3">
    <source>
        <dbReference type="Proteomes" id="UP000403266"/>
    </source>
</evidence>
<sequence length="215" mass="24169">MKMFHQGGDGVWRLTAGETDCAECKENFQMKHSARWLRPMAALANNRGGYIFFGIKDQDAGGEAKHEVVGMANDEFIKADPADLAKRVKSIFDPTPRFQTAIFEVGGFKVGVIHVEPHPSRPVVATKTEGNISEGDIFFRYPGISTRIKYSDLRSLLDARDTYARADILPMVVRLLRLGPGRAMIADLDEMELTDGKRAIQIDQPNFLHQRRRVH</sequence>
<dbReference type="AlphaFoldDB" id="A0A5N7MXU3"/>
<name>A0A5N7MXU3_9HYPH</name>
<protein>
    <submittedName>
        <fullName evidence="2">ATP-binding protein</fullName>
    </submittedName>
</protein>
<keyword evidence="2" id="KW-0547">Nucleotide-binding</keyword>
<dbReference type="InterPro" id="IPR007421">
    <property type="entry name" value="Schlafen_AlbA_2_dom"/>
</dbReference>
<evidence type="ECO:0000259" key="1">
    <source>
        <dbReference type="Pfam" id="PF04326"/>
    </source>
</evidence>
<organism evidence="2 3">
    <name type="scientific">Microvirga tunisiensis</name>
    <dbReference type="NCBI Taxonomy" id="2108360"/>
    <lineage>
        <taxon>Bacteria</taxon>
        <taxon>Pseudomonadati</taxon>
        <taxon>Pseudomonadota</taxon>
        <taxon>Alphaproteobacteria</taxon>
        <taxon>Hyphomicrobiales</taxon>
        <taxon>Methylobacteriaceae</taxon>
        <taxon>Microvirga</taxon>
    </lineage>
</organism>
<evidence type="ECO:0000313" key="2">
    <source>
        <dbReference type="EMBL" id="MPR31339.1"/>
    </source>
</evidence>
<dbReference type="OrthoDB" id="9807907at2"/>
<dbReference type="Gene3D" id="3.30.950.30">
    <property type="entry name" value="Schlafen, AAA domain"/>
    <property type="match status" value="1"/>
</dbReference>
<dbReference type="Pfam" id="PF04326">
    <property type="entry name" value="SLFN_AlbA_2"/>
    <property type="match status" value="1"/>
</dbReference>
<gene>
    <name evidence="2" type="ORF">FS320_42305</name>
</gene>
<keyword evidence="2" id="KW-0067">ATP-binding</keyword>
<feature type="domain" description="Schlafen AlbA-2" evidence="1">
    <location>
        <begin position="18"/>
        <end position="143"/>
    </location>
</feature>
<keyword evidence="3" id="KW-1185">Reference proteome</keyword>
<comment type="caution">
    <text evidence="2">The sequence shown here is derived from an EMBL/GenBank/DDBJ whole genome shotgun (WGS) entry which is preliminary data.</text>
</comment>
<dbReference type="InterPro" id="IPR038461">
    <property type="entry name" value="Schlafen_AlbA_2_dom_sf"/>
</dbReference>
<reference evidence="2 3" key="1">
    <citation type="journal article" date="2019" name="Syst. Appl. Microbiol.">
        <title>Microvirga tunisiensis sp. nov., a root nodule symbiotic bacterium isolated from Lupinus micranthus and L. luteus grown in Northern Tunisia.</title>
        <authorList>
            <person name="Msaddak A."/>
            <person name="Rejili M."/>
            <person name="Duran D."/>
            <person name="Mars M."/>
            <person name="Palacios J.M."/>
            <person name="Ruiz-Argueso T."/>
            <person name="Rey L."/>
            <person name="Imperial J."/>
        </authorList>
    </citation>
    <scope>NUCLEOTIDE SEQUENCE [LARGE SCALE GENOMIC DNA]</scope>
    <source>
        <strain evidence="2 3">Lmie10</strain>
    </source>
</reference>
<dbReference type="EMBL" id="VOSK01000636">
    <property type="protein sequence ID" value="MPR31339.1"/>
    <property type="molecule type" value="Genomic_DNA"/>
</dbReference>
<accession>A0A5N7MXU3</accession>
<dbReference type="GO" id="GO:0005524">
    <property type="term" value="F:ATP binding"/>
    <property type="evidence" value="ECO:0007669"/>
    <property type="project" value="UniProtKB-KW"/>
</dbReference>
<dbReference type="RefSeq" id="WP_152718512.1">
    <property type="nucleotide sequence ID" value="NZ_VOSJ01000680.1"/>
</dbReference>
<dbReference type="Proteomes" id="UP000403266">
    <property type="component" value="Unassembled WGS sequence"/>
</dbReference>
<proteinExistence type="predicted"/>